<accession>A0A919EET3</accession>
<comment type="caution">
    <text evidence="1">The sequence shown here is derived from an EMBL/GenBank/DDBJ whole genome shotgun (WGS) entry which is preliminary data.</text>
</comment>
<reference evidence="1" key="2">
    <citation type="submission" date="2020-09" db="EMBL/GenBank/DDBJ databases">
        <authorList>
            <person name="Sun Q."/>
            <person name="Ohkuma M."/>
        </authorList>
    </citation>
    <scope>NUCLEOTIDE SEQUENCE</scope>
    <source>
        <strain evidence="1">JCM 4059</strain>
    </source>
</reference>
<reference evidence="1" key="1">
    <citation type="journal article" date="2014" name="Int. J. Syst. Evol. Microbiol.">
        <title>Complete genome sequence of Corynebacterium casei LMG S-19264T (=DSM 44701T), isolated from a smear-ripened cheese.</title>
        <authorList>
            <consortium name="US DOE Joint Genome Institute (JGI-PGF)"/>
            <person name="Walter F."/>
            <person name="Albersmeier A."/>
            <person name="Kalinowski J."/>
            <person name="Ruckert C."/>
        </authorList>
    </citation>
    <scope>NUCLEOTIDE SEQUENCE</scope>
    <source>
        <strain evidence="1">JCM 4059</strain>
    </source>
</reference>
<dbReference type="EMBL" id="BNBD01000009">
    <property type="protein sequence ID" value="GHF56658.1"/>
    <property type="molecule type" value="Genomic_DNA"/>
</dbReference>
<dbReference type="NCBIfam" id="NF033691">
    <property type="entry name" value="immunity_MafI"/>
    <property type="match status" value="1"/>
</dbReference>
<dbReference type="RefSeq" id="WP_190131253.1">
    <property type="nucleotide sequence ID" value="NZ_BNBD01000009.1"/>
</dbReference>
<dbReference type="Proteomes" id="UP000638313">
    <property type="component" value="Unassembled WGS sequence"/>
</dbReference>
<keyword evidence="2" id="KW-1185">Reference proteome</keyword>
<evidence type="ECO:0000313" key="2">
    <source>
        <dbReference type="Proteomes" id="UP000638313"/>
    </source>
</evidence>
<organism evidence="1 2">
    <name type="scientific">Streptomyces mashuensis</name>
    <dbReference type="NCBI Taxonomy" id="33904"/>
    <lineage>
        <taxon>Bacteria</taxon>
        <taxon>Bacillati</taxon>
        <taxon>Actinomycetota</taxon>
        <taxon>Actinomycetes</taxon>
        <taxon>Kitasatosporales</taxon>
        <taxon>Streptomycetaceae</taxon>
        <taxon>Streptomyces</taxon>
    </lineage>
</organism>
<name>A0A919EET3_9ACTN</name>
<evidence type="ECO:0008006" key="3">
    <source>
        <dbReference type="Google" id="ProtNLM"/>
    </source>
</evidence>
<dbReference type="InterPro" id="IPR047880">
    <property type="entry name" value="MafI-like"/>
</dbReference>
<evidence type="ECO:0000313" key="1">
    <source>
        <dbReference type="EMBL" id="GHF56658.1"/>
    </source>
</evidence>
<dbReference type="AlphaFoldDB" id="A0A919EET3"/>
<protein>
    <recommendedName>
        <fullName evidence="3">MafI family immunity protein</fullName>
    </recommendedName>
</protein>
<proteinExistence type="predicted"/>
<gene>
    <name evidence="1" type="ORF">GCM10010218_42500</name>
</gene>
<sequence length="94" mass="10354">MTPDREALRAGWARTRVHLDAALVHLASLPDADLSATREFLAHNELGLALDCLVDLGDDLDLPPAFWQHLDRAAHEMGLPVSRGEPRPRGAVRE</sequence>